<keyword evidence="2" id="KW-1185">Reference proteome</keyword>
<name>A0A8E2J4B6_9APHY</name>
<organism evidence="1 2">
    <name type="scientific">Obba rivulosa</name>
    <dbReference type="NCBI Taxonomy" id="1052685"/>
    <lineage>
        <taxon>Eukaryota</taxon>
        <taxon>Fungi</taxon>
        <taxon>Dikarya</taxon>
        <taxon>Basidiomycota</taxon>
        <taxon>Agaricomycotina</taxon>
        <taxon>Agaricomycetes</taxon>
        <taxon>Polyporales</taxon>
        <taxon>Gelatoporiaceae</taxon>
        <taxon>Obba</taxon>
    </lineage>
</organism>
<evidence type="ECO:0008006" key="3">
    <source>
        <dbReference type="Google" id="ProtNLM"/>
    </source>
</evidence>
<dbReference type="Proteomes" id="UP000250043">
    <property type="component" value="Unassembled WGS sequence"/>
</dbReference>
<proteinExistence type="predicted"/>
<sequence>MTYTSAYHEETSSLESCASEAHRRLSMKHAVQLVLNLTKILHYMRPMFSSMPTHPKNLELLEPFPDLPVEIIMHILEEAACLDRQTARIVSLVSSWARKLALPYLFSTLVYRNTPFTPGRQASKSSMQERKVHPKIPHYVQRFVRNLWSESIGIYTPSSEIEFFQSFPNVESLALPSPSLRSLHMAIQAQAQSIDRQSSDPCLVSPACLRSITMITHTFRYDWHFLVGQRLPGSNGGMVLDQITHLRILDMQISTYSPHAHLQKLTHIALPFLDLGNSPNQTTLRLPEGLLQHPTLQIVVLTIDERKFLGNPWYHIGRYSAAGARGEGLSSPRDNFRKLVAWAREKDARVHVVLSPRISQDVRAEWEAASRGGMDIWQIAAKSRTDETYGMNLPAVYPQPIKC</sequence>
<dbReference type="AlphaFoldDB" id="A0A8E2J4B6"/>
<reference evidence="1 2" key="1">
    <citation type="submission" date="2016-07" db="EMBL/GenBank/DDBJ databases">
        <title>Draft genome of the white-rot fungus Obba rivulosa 3A-2.</title>
        <authorList>
            <consortium name="DOE Joint Genome Institute"/>
            <person name="Miettinen O."/>
            <person name="Riley R."/>
            <person name="Acob R."/>
            <person name="Barry K."/>
            <person name="Cullen D."/>
            <person name="De Vries R."/>
            <person name="Hainaut M."/>
            <person name="Hatakka A."/>
            <person name="Henrissat B."/>
            <person name="Hilden K."/>
            <person name="Kuo R."/>
            <person name="Labutti K."/>
            <person name="Lipzen A."/>
            <person name="Makela M.R."/>
            <person name="Sandor L."/>
            <person name="Spatafora J.W."/>
            <person name="Grigoriev I.V."/>
            <person name="Hibbett D.S."/>
        </authorList>
    </citation>
    <scope>NUCLEOTIDE SEQUENCE [LARGE SCALE GENOMIC DNA]</scope>
    <source>
        <strain evidence="1 2">3A-2</strain>
    </source>
</reference>
<protein>
    <recommendedName>
        <fullName evidence="3">F-box domain-containing protein</fullName>
    </recommendedName>
</protein>
<evidence type="ECO:0000313" key="1">
    <source>
        <dbReference type="EMBL" id="OCH94341.1"/>
    </source>
</evidence>
<dbReference type="EMBL" id="KV722345">
    <property type="protein sequence ID" value="OCH94341.1"/>
    <property type="molecule type" value="Genomic_DNA"/>
</dbReference>
<evidence type="ECO:0000313" key="2">
    <source>
        <dbReference type="Proteomes" id="UP000250043"/>
    </source>
</evidence>
<gene>
    <name evidence="1" type="ORF">OBBRIDRAFT_748059</name>
</gene>
<accession>A0A8E2J4B6</accession>
<dbReference type="OrthoDB" id="2795673at2759"/>